<dbReference type="Gene3D" id="3.40.30.10">
    <property type="entry name" value="Glutaredoxin"/>
    <property type="match status" value="1"/>
</dbReference>
<dbReference type="AlphaFoldDB" id="A0AB34IZM6"/>
<evidence type="ECO:0000313" key="7">
    <source>
        <dbReference type="Proteomes" id="UP001515480"/>
    </source>
</evidence>
<feature type="chain" id="PRO_5044313824" description="Glutathione peroxidase" evidence="5">
    <location>
        <begin position="20"/>
        <end position="185"/>
    </location>
</feature>
<gene>
    <name evidence="6" type="ORF">AB1Y20_004737</name>
</gene>
<evidence type="ECO:0000313" key="6">
    <source>
        <dbReference type="EMBL" id="KAL1508641.1"/>
    </source>
</evidence>
<evidence type="ECO:0000256" key="2">
    <source>
        <dbReference type="ARBA" id="ARBA00022559"/>
    </source>
</evidence>
<sequence length="185" mass="19781">MRVAAVSFVALTAPAAAWGASGLRSAVASQVHFRGARGLSMSAADGAYGFTVSDLDSNAPVDLAKFKGSVSLELYARLGPKKFVVLAFPCNQFGGQEPGSASEIRKFVNGYGVKFPMFAKVDVNGPNTLPLYKYLKEKKGELLGNDIKWNFAKFLIDTNGNVVQRYGPQTSPSSIEKDIVDLLPA</sequence>
<dbReference type="SUPFAM" id="SSF52833">
    <property type="entry name" value="Thioredoxin-like"/>
    <property type="match status" value="1"/>
</dbReference>
<dbReference type="GO" id="GO:0004601">
    <property type="term" value="F:peroxidase activity"/>
    <property type="evidence" value="ECO:0007669"/>
    <property type="project" value="UniProtKB-KW"/>
</dbReference>
<protein>
    <recommendedName>
        <fullName evidence="4">Glutathione peroxidase</fullName>
    </recommendedName>
</protein>
<dbReference type="Proteomes" id="UP001515480">
    <property type="component" value="Unassembled WGS sequence"/>
</dbReference>
<accession>A0AB34IZM6</accession>
<dbReference type="GO" id="GO:0006979">
    <property type="term" value="P:response to oxidative stress"/>
    <property type="evidence" value="ECO:0007669"/>
    <property type="project" value="InterPro"/>
</dbReference>
<evidence type="ECO:0000256" key="3">
    <source>
        <dbReference type="ARBA" id="ARBA00023002"/>
    </source>
</evidence>
<keyword evidence="2 4" id="KW-0575">Peroxidase</keyword>
<dbReference type="CDD" id="cd00340">
    <property type="entry name" value="GSH_Peroxidase"/>
    <property type="match status" value="1"/>
</dbReference>
<dbReference type="PANTHER" id="PTHR11592">
    <property type="entry name" value="GLUTATHIONE PEROXIDASE"/>
    <property type="match status" value="1"/>
</dbReference>
<proteinExistence type="inferred from homology"/>
<evidence type="ECO:0000256" key="4">
    <source>
        <dbReference type="RuleBase" id="RU000499"/>
    </source>
</evidence>
<organism evidence="6 7">
    <name type="scientific">Prymnesium parvum</name>
    <name type="common">Toxic golden alga</name>
    <dbReference type="NCBI Taxonomy" id="97485"/>
    <lineage>
        <taxon>Eukaryota</taxon>
        <taxon>Haptista</taxon>
        <taxon>Haptophyta</taxon>
        <taxon>Prymnesiophyceae</taxon>
        <taxon>Prymnesiales</taxon>
        <taxon>Prymnesiaceae</taxon>
        <taxon>Prymnesium</taxon>
    </lineage>
</organism>
<name>A0AB34IZM6_PRYPA</name>
<keyword evidence="5" id="KW-0732">Signal</keyword>
<dbReference type="InterPro" id="IPR029760">
    <property type="entry name" value="GPX_CS"/>
</dbReference>
<keyword evidence="3 4" id="KW-0560">Oxidoreductase</keyword>
<evidence type="ECO:0000256" key="5">
    <source>
        <dbReference type="SAM" id="SignalP"/>
    </source>
</evidence>
<reference evidence="6 7" key="1">
    <citation type="journal article" date="2024" name="Science">
        <title>Giant polyketide synthase enzymes in the biosynthesis of giant marine polyether toxins.</title>
        <authorList>
            <person name="Fallon T.R."/>
            <person name="Shende V.V."/>
            <person name="Wierzbicki I.H."/>
            <person name="Pendleton A.L."/>
            <person name="Watervoot N.F."/>
            <person name="Auber R.P."/>
            <person name="Gonzalez D.J."/>
            <person name="Wisecaver J.H."/>
            <person name="Moore B.S."/>
        </authorList>
    </citation>
    <scope>NUCLEOTIDE SEQUENCE [LARGE SCALE GENOMIC DNA]</scope>
    <source>
        <strain evidence="6 7">12B1</strain>
    </source>
</reference>
<dbReference type="PANTHER" id="PTHR11592:SF78">
    <property type="entry name" value="GLUTATHIONE PEROXIDASE"/>
    <property type="match status" value="1"/>
</dbReference>
<comment type="caution">
    <text evidence="6">The sequence shown here is derived from an EMBL/GenBank/DDBJ whole genome shotgun (WGS) entry which is preliminary data.</text>
</comment>
<dbReference type="InterPro" id="IPR000889">
    <property type="entry name" value="Glutathione_peroxidase"/>
</dbReference>
<keyword evidence="7" id="KW-1185">Reference proteome</keyword>
<evidence type="ECO:0000256" key="1">
    <source>
        <dbReference type="ARBA" id="ARBA00006926"/>
    </source>
</evidence>
<dbReference type="PRINTS" id="PR01011">
    <property type="entry name" value="GLUTPROXDASE"/>
</dbReference>
<feature type="signal peptide" evidence="5">
    <location>
        <begin position="1"/>
        <end position="19"/>
    </location>
</feature>
<dbReference type="EMBL" id="JBGBPQ010000016">
    <property type="protein sequence ID" value="KAL1508641.1"/>
    <property type="molecule type" value="Genomic_DNA"/>
</dbReference>
<comment type="similarity">
    <text evidence="1 4">Belongs to the glutathione peroxidase family.</text>
</comment>
<dbReference type="PROSITE" id="PS00763">
    <property type="entry name" value="GLUTATHIONE_PEROXID_2"/>
    <property type="match status" value="1"/>
</dbReference>
<dbReference type="Pfam" id="PF00255">
    <property type="entry name" value="GSHPx"/>
    <property type="match status" value="1"/>
</dbReference>
<dbReference type="PROSITE" id="PS51355">
    <property type="entry name" value="GLUTATHIONE_PEROXID_3"/>
    <property type="match status" value="1"/>
</dbReference>
<dbReference type="InterPro" id="IPR036249">
    <property type="entry name" value="Thioredoxin-like_sf"/>
</dbReference>